<dbReference type="KEGG" id="eic:NT01EI_2204"/>
<dbReference type="AlphaFoldDB" id="C5BFV2"/>
<dbReference type="EMBL" id="CP001600">
    <property type="protein sequence ID" value="ACR69378.1"/>
    <property type="molecule type" value="Genomic_DNA"/>
</dbReference>
<dbReference type="Proteomes" id="UP000001485">
    <property type="component" value="Chromosome"/>
</dbReference>
<dbReference type="HOGENOM" id="CLU_3061067_0_0_6"/>
<accession>C5BFV2</accession>
<organism evidence="1 2">
    <name type="scientific">Edwardsiella ictaluri (strain 93-146)</name>
    <dbReference type="NCBI Taxonomy" id="634503"/>
    <lineage>
        <taxon>Bacteria</taxon>
        <taxon>Pseudomonadati</taxon>
        <taxon>Pseudomonadota</taxon>
        <taxon>Gammaproteobacteria</taxon>
        <taxon>Enterobacterales</taxon>
        <taxon>Hafniaceae</taxon>
        <taxon>Edwardsiella</taxon>
    </lineage>
</organism>
<reference evidence="2" key="1">
    <citation type="submission" date="2009-03" db="EMBL/GenBank/DDBJ databases">
        <title>Complete genome sequence of Edwardsiella ictaluri 93-146.</title>
        <authorList>
            <person name="Williams M.L."/>
            <person name="Gillaspy A.F."/>
            <person name="Dyer D.W."/>
            <person name="Thune R.L."/>
            <person name="Waldbieser G.C."/>
            <person name="Schuster S.C."/>
            <person name="Gipson J."/>
            <person name="Zaitshik J."/>
            <person name="Landry C."/>
            <person name="Lawrence M.L."/>
        </authorList>
    </citation>
    <scope>NUCLEOTIDE SEQUENCE [LARGE SCALE GENOMIC DNA]</scope>
    <source>
        <strain evidence="2">93-146</strain>
    </source>
</reference>
<proteinExistence type="predicted"/>
<evidence type="ECO:0000313" key="2">
    <source>
        <dbReference type="Proteomes" id="UP000001485"/>
    </source>
</evidence>
<evidence type="ECO:0000313" key="1">
    <source>
        <dbReference type="EMBL" id="ACR69378.1"/>
    </source>
</evidence>
<protein>
    <submittedName>
        <fullName evidence="1">Uncharacterized protein</fullName>
    </submittedName>
</protein>
<name>C5BFV2_EDWI9</name>
<reference evidence="1 2" key="2">
    <citation type="journal article" date="2012" name="J. Bacteriol.">
        <title>Genome Sequence of Edwardsiella ictaluri 93-146, a Strain Associated with a Natural Channel Catfish Outbreak of Enteric Septicemia of Catfish.</title>
        <authorList>
            <person name="Williams M.L."/>
            <person name="Gillaspy A.F."/>
            <person name="Dyer D.W."/>
            <person name="Thune R.L."/>
            <person name="Waldbieser G.C."/>
            <person name="Schuster S.C."/>
            <person name="Gipson J."/>
            <person name="Zaitshik J."/>
            <person name="Landry C."/>
            <person name="Banes M.M."/>
            <person name="Lawrence M.L."/>
        </authorList>
    </citation>
    <scope>NUCLEOTIDE SEQUENCE [LARGE SCALE GENOMIC DNA]</scope>
    <source>
        <strain evidence="1 2">93-146</strain>
    </source>
</reference>
<sequence>MKLLNNQLNNMIYSGVSRVAVSGGDVQRFAHCATFCTADSGRRRCTVTLYGTA</sequence>
<gene>
    <name evidence="1" type="ordered locus">NT01EI_2204</name>
</gene>